<organism evidence="2 3">
    <name type="scientific">Chitinasiproducens palmae</name>
    <dbReference type="NCBI Taxonomy" id="1770053"/>
    <lineage>
        <taxon>Bacteria</taxon>
        <taxon>Pseudomonadati</taxon>
        <taxon>Pseudomonadota</taxon>
        <taxon>Betaproteobacteria</taxon>
        <taxon>Burkholderiales</taxon>
        <taxon>Burkholderiaceae</taxon>
        <taxon>Chitinasiproducens</taxon>
    </lineage>
</organism>
<reference evidence="3" key="1">
    <citation type="submission" date="2016-09" db="EMBL/GenBank/DDBJ databases">
        <authorList>
            <person name="Varghese N."/>
            <person name="Submissions S."/>
        </authorList>
    </citation>
    <scope>NUCLEOTIDE SEQUENCE [LARGE SCALE GENOMIC DNA]</scope>
    <source>
        <strain evidence="3">JS23</strain>
    </source>
</reference>
<dbReference type="STRING" id="1770053.SAMN05216551_113145"/>
<dbReference type="AlphaFoldDB" id="A0A1H2PUI0"/>
<dbReference type="Proteomes" id="UP000243719">
    <property type="component" value="Unassembled WGS sequence"/>
</dbReference>
<protein>
    <submittedName>
        <fullName evidence="2">Uncharacterized protein</fullName>
    </submittedName>
</protein>
<evidence type="ECO:0000313" key="2">
    <source>
        <dbReference type="EMBL" id="SDV50829.1"/>
    </source>
</evidence>
<dbReference type="EMBL" id="FNLO01000013">
    <property type="protein sequence ID" value="SDV50829.1"/>
    <property type="molecule type" value="Genomic_DNA"/>
</dbReference>
<gene>
    <name evidence="2" type="ORF">SAMN05216551_113145</name>
</gene>
<feature type="region of interest" description="Disordered" evidence="1">
    <location>
        <begin position="76"/>
        <end position="96"/>
    </location>
</feature>
<dbReference type="RefSeq" id="WP_091912121.1">
    <property type="nucleotide sequence ID" value="NZ_FNLO01000013.1"/>
</dbReference>
<evidence type="ECO:0000256" key="1">
    <source>
        <dbReference type="SAM" id="MobiDB-lite"/>
    </source>
</evidence>
<dbReference type="OrthoDB" id="7016179at2"/>
<accession>A0A1H2PUI0</accession>
<evidence type="ECO:0000313" key="3">
    <source>
        <dbReference type="Proteomes" id="UP000243719"/>
    </source>
</evidence>
<proteinExistence type="predicted"/>
<sequence>MNGISLLFAIACLLAGCDRPQALLVDTLAADAARSHALHGQRDASFCAQIEQASLRRFISGRVGPGEYQTLVDLTPIPASVDGPKPTAGEPTEQRS</sequence>
<name>A0A1H2PUI0_9BURK</name>
<keyword evidence="3" id="KW-1185">Reference proteome</keyword>